<keyword evidence="2" id="KW-1185">Reference proteome</keyword>
<evidence type="ECO:0000313" key="2">
    <source>
        <dbReference type="Proteomes" id="UP001519363"/>
    </source>
</evidence>
<proteinExistence type="predicted"/>
<dbReference type="Proteomes" id="UP001519363">
    <property type="component" value="Unassembled WGS sequence"/>
</dbReference>
<keyword evidence="1" id="KW-0456">Lyase</keyword>
<reference evidence="1 2" key="1">
    <citation type="submission" date="2021-03" db="EMBL/GenBank/DDBJ databases">
        <title>Sequencing the genomes of 1000 actinobacteria strains.</title>
        <authorList>
            <person name="Klenk H.-P."/>
        </authorList>
    </citation>
    <scope>NUCLEOTIDE SEQUENCE [LARGE SCALE GENOMIC DNA]</scope>
    <source>
        <strain evidence="1 2">DSM 44580</strain>
    </source>
</reference>
<gene>
    <name evidence="1" type="ORF">JOF53_002163</name>
</gene>
<name>A0ABS5A9P4_9PSEU</name>
<dbReference type="EMBL" id="JAGIOO010000001">
    <property type="protein sequence ID" value="MBP2473291.1"/>
    <property type="molecule type" value="Genomic_DNA"/>
</dbReference>
<accession>A0ABS5A9P4</accession>
<dbReference type="InterPro" id="IPR028978">
    <property type="entry name" value="Chorismate_lyase_/UTRA_dom_sf"/>
</dbReference>
<protein>
    <submittedName>
        <fullName evidence="1">Chorismate-pyruvate lyase</fullName>
    </submittedName>
</protein>
<dbReference type="Gene3D" id="3.40.1410.10">
    <property type="entry name" value="Chorismate lyase-like"/>
    <property type="match status" value="1"/>
</dbReference>
<comment type="caution">
    <text evidence="1">The sequence shown here is derived from an EMBL/GenBank/DDBJ whole genome shotgun (WGS) entry which is preliminary data.</text>
</comment>
<dbReference type="RefSeq" id="WP_209706741.1">
    <property type="nucleotide sequence ID" value="NZ_JAGIOO010000001.1"/>
</dbReference>
<organism evidence="1 2">
    <name type="scientific">Crossiella equi</name>
    <dbReference type="NCBI Taxonomy" id="130796"/>
    <lineage>
        <taxon>Bacteria</taxon>
        <taxon>Bacillati</taxon>
        <taxon>Actinomycetota</taxon>
        <taxon>Actinomycetes</taxon>
        <taxon>Pseudonocardiales</taxon>
        <taxon>Pseudonocardiaceae</taxon>
        <taxon>Crossiella</taxon>
    </lineage>
</organism>
<dbReference type="GO" id="GO:0016829">
    <property type="term" value="F:lyase activity"/>
    <property type="evidence" value="ECO:0007669"/>
    <property type="project" value="UniProtKB-KW"/>
</dbReference>
<evidence type="ECO:0000313" key="1">
    <source>
        <dbReference type="EMBL" id="MBP2473291.1"/>
    </source>
</evidence>
<sequence length="166" mass="18337">MPLPLGDLTALPATTRMLLAADGSTTTLLEALLSTTLTALVDRQATYSATTVPPRLRTHLRTARGGDYIHRHTRLLTPDGQAASSNLVLLPRQEADALLPPPNRPLGRHLTGNHLTTTRQPLTHFRTRWGQEPCVGKDYLIHCRSGARIYVREVFNPDLVPARPTR</sequence>
<dbReference type="SUPFAM" id="SSF64288">
    <property type="entry name" value="Chorismate lyase-like"/>
    <property type="match status" value="1"/>
</dbReference>